<evidence type="ECO:0000256" key="3">
    <source>
        <dbReference type="ARBA" id="ARBA00005072"/>
    </source>
</evidence>
<protein>
    <recommendedName>
        <fullName evidence="5">branched-chain-amino-acid transaminase</fullName>
        <ecNumber evidence="5">2.6.1.42</ecNumber>
    </recommendedName>
</protein>
<comment type="catalytic activity">
    <reaction evidence="7">
        <text>L-isoleucine + 2-oxoglutarate = (S)-3-methyl-2-oxopentanoate + L-glutamate</text>
        <dbReference type="Rhea" id="RHEA:24801"/>
        <dbReference type="ChEBI" id="CHEBI:16810"/>
        <dbReference type="ChEBI" id="CHEBI:29985"/>
        <dbReference type="ChEBI" id="CHEBI:35146"/>
        <dbReference type="ChEBI" id="CHEBI:58045"/>
        <dbReference type="EC" id="2.6.1.42"/>
    </reaction>
</comment>
<dbReference type="Proteomes" id="UP001575105">
    <property type="component" value="Unassembled WGS sequence"/>
</dbReference>
<dbReference type="InterPro" id="IPR043132">
    <property type="entry name" value="BCAT-like_C"/>
</dbReference>
<dbReference type="EC" id="2.6.1.42" evidence="5"/>
<dbReference type="Gene3D" id="3.30.470.10">
    <property type="match status" value="1"/>
</dbReference>
<evidence type="ECO:0000313" key="9">
    <source>
        <dbReference type="EMBL" id="MFA9477075.1"/>
    </source>
</evidence>
<dbReference type="RefSeq" id="WP_425343997.1">
    <property type="nucleotide sequence ID" value="NZ_JBGUBD010000001.1"/>
</dbReference>
<keyword evidence="9" id="KW-0808">Transferase</keyword>
<comment type="pathway">
    <text evidence="1">Amino-acid biosynthesis; L-isoleucine biosynthesis; L-isoleucine from 2-oxobutanoate: step 4/4.</text>
</comment>
<dbReference type="PANTHER" id="PTHR42743">
    <property type="entry name" value="AMINO-ACID AMINOTRANSFERASE"/>
    <property type="match status" value="1"/>
</dbReference>
<evidence type="ECO:0000256" key="4">
    <source>
        <dbReference type="ARBA" id="ARBA00009320"/>
    </source>
</evidence>
<dbReference type="InterPro" id="IPR001544">
    <property type="entry name" value="Aminotrans_IV"/>
</dbReference>
<comment type="catalytic activity">
    <reaction evidence="6">
        <text>L-valine + 2-oxoglutarate = 3-methyl-2-oxobutanoate + L-glutamate</text>
        <dbReference type="Rhea" id="RHEA:24813"/>
        <dbReference type="ChEBI" id="CHEBI:11851"/>
        <dbReference type="ChEBI" id="CHEBI:16810"/>
        <dbReference type="ChEBI" id="CHEBI:29985"/>
        <dbReference type="ChEBI" id="CHEBI:57762"/>
        <dbReference type="EC" id="2.6.1.42"/>
    </reaction>
</comment>
<name>A0ABV4U0F6_9BACT</name>
<dbReference type="Gene3D" id="3.20.10.10">
    <property type="entry name" value="D-amino Acid Aminotransferase, subunit A, domain 2"/>
    <property type="match status" value="1"/>
</dbReference>
<comment type="similarity">
    <text evidence="4">Belongs to the class-IV pyridoxal-phosphate-dependent aminotransferase family.</text>
</comment>
<evidence type="ECO:0000256" key="2">
    <source>
        <dbReference type="ARBA" id="ARBA00004931"/>
    </source>
</evidence>
<keyword evidence="9" id="KW-0032">Aminotransferase</keyword>
<comment type="pathway">
    <text evidence="3">Amino-acid biosynthesis; L-leucine biosynthesis; L-leucine from 3-methyl-2-oxobutanoate: step 4/4.</text>
</comment>
<dbReference type="SUPFAM" id="SSF56752">
    <property type="entry name" value="D-aminoacid aminotransferase-like PLP-dependent enzymes"/>
    <property type="match status" value="1"/>
</dbReference>
<dbReference type="InterPro" id="IPR036038">
    <property type="entry name" value="Aminotransferase-like"/>
</dbReference>
<sequence>MDVFLNGKFLPPDQARLPVDDAGFQHAVGLFETMAVYHGNVFRLDSHLARLADSAKQLGLTPKLNTDPLAEAVRNTIKHNKIDRARLRLTLTAGSLSLLKPTDQAPTPTLLIVPSEPTVYAPEYFDKGVMALVAPPAANPFDQLAGHKTLSYWARLRTLRQAASAGAGEAIWLSVSNHLASGAVSNIFLVKNDALLTPFARGEEAKGALPAPVLPGITRAAVLELAEEMNIPAHKQMLSVNDLLEADEVFLTNSSWHVLPVTQVEKKTVSDGKVGPVTQKLREALLAKIEEETID</sequence>
<dbReference type="EMBL" id="JBGUBD010000001">
    <property type="protein sequence ID" value="MFA9477075.1"/>
    <property type="molecule type" value="Genomic_DNA"/>
</dbReference>
<comment type="pathway">
    <text evidence="2">Amino-acid biosynthesis; L-valine biosynthesis; L-valine from pyruvate: step 4/4.</text>
</comment>
<comment type="catalytic activity">
    <reaction evidence="8">
        <text>L-leucine + 2-oxoglutarate = 4-methyl-2-oxopentanoate + L-glutamate</text>
        <dbReference type="Rhea" id="RHEA:18321"/>
        <dbReference type="ChEBI" id="CHEBI:16810"/>
        <dbReference type="ChEBI" id="CHEBI:17865"/>
        <dbReference type="ChEBI" id="CHEBI:29985"/>
        <dbReference type="ChEBI" id="CHEBI:57427"/>
        <dbReference type="EC" id="2.6.1.42"/>
    </reaction>
</comment>
<dbReference type="InterPro" id="IPR043131">
    <property type="entry name" value="BCAT-like_N"/>
</dbReference>
<dbReference type="InterPro" id="IPR050571">
    <property type="entry name" value="Class-IV_PLP-Dep_Aminotrnsfr"/>
</dbReference>
<comment type="caution">
    <text evidence="9">The sequence shown here is derived from an EMBL/GenBank/DDBJ whole genome shotgun (WGS) entry which is preliminary data.</text>
</comment>
<dbReference type="GO" id="GO:0008483">
    <property type="term" value="F:transaminase activity"/>
    <property type="evidence" value="ECO:0007669"/>
    <property type="project" value="UniProtKB-KW"/>
</dbReference>
<accession>A0ABV4U0F6</accession>
<evidence type="ECO:0000256" key="8">
    <source>
        <dbReference type="ARBA" id="ARBA00049229"/>
    </source>
</evidence>
<dbReference type="PANTHER" id="PTHR42743:SF11">
    <property type="entry name" value="AMINODEOXYCHORISMATE LYASE"/>
    <property type="match status" value="1"/>
</dbReference>
<evidence type="ECO:0000256" key="6">
    <source>
        <dbReference type="ARBA" id="ARBA00048212"/>
    </source>
</evidence>
<evidence type="ECO:0000256" key="7">
    <source>
        <dbReference type="ARBA" id="ARBA00048798"/>
    </source>
</evidence>
<evidence type="ECO:0000313" key="10">
    <source>
        <dbReference type="Proteomes" id="UP001575105"/>
    </source>
</evidence>
<evidence type="ECO:0000256" key="5">
    <source>
        <dbReference type="ARBA" id="ARBA00013053"/>
    </source>
</evidence>
<keyword evidence="10" id="KW-1185">Reference proteome</keyword>
<dbReference type="CDD" id="cd00449">
    <property type="entry name" value="PLPDE_IV"/>
    <property type="match status" value="1"/>
</dbReference>
<gene>
    <name evidence="9" type="ORF">ACERK3_02085</name>
</gene>
<reference evidence="9 10" key="1">
    <citation type="submission" date="2024-08" db="EMBL/GenBank/DDBJ databases">
        <title>Whole-genome sequencing of halo(alkali)philic microorganisms from hypersaline lakes.</title>
        <authorList>
            <person name="Sorokin D.Y."/>
            <person name="Merkel A.Y."/>
            <person name="Messina E."/>
            <person name="Yakimov M."/>
        </authorList>
    </citation>
    <scope>NUCLEOTIDE SEQUENCE [LARGE SCALE GENOMIC DNA]</scope>
    <source>
        <strain evidence="9 10">AB-hyl4</strain>
    </source>
</reference>
<organism evidence="9 10">
    <name type="scientific">Natronomicrosphaera hydrolytica</name>
    <dbReference type="NCBI Taxonomy" id="3242702"/>
    <lineage>
        <taxon>Bacteria</taxon>
        <taxon>Pseudomonadati</taxon>
        <taxon>Planctomycetota</taxon>
        <taxon>Phycisphaerae</taxon>
        <taxon>Phycisphaerales</taxon>
        <taxon>Phycisphaeraceae</taxon>
        <taxon>Natronomicrosphaera</taxon>
    </lineage>
</organism>
<proteinExistence type="inferred from homology"/>
<dbReference type="Pfam" id="PF01063">
    <property type="entry name" value="Aminotran_4"/>
    <property type="match status" value="1"/>
</dbReference>
<evidence type="ECO:0000256" key="1">
    <source>
        <dbReference type="ARBA" id="ARBA00004824"/>
    </source>
</evidence>